<dbReference type="AlphaFoldDB" id="A0AAN6REP6"/>
<reference evidence="2 3" key="1">
    <citation type="submission" date="2021-02" db="EMBL/GenBank/DDBJ databases">
        <title>Genome assembly of Pseudopithomyces chartarum.</title>
        <authorList>
            <person name="Jauregui R."/>
            <person name="Singh J."/>
            <person name="Voisey C."/>
        </authorList>
    </citation>
    <scope>NUCLEOTIDE SEQUENCE [LARGE SCALE GENOMIC DNA]</scope>
    <source>
        <strain evidence="2 3">AGR01</strain>
    </source>
</reference>
<feature type="domain" description="Ubiquitin 3 binding protein But2 C-terminal" evidence="1">
    <location>
        <begin position="22"/>
        <end position="174"/>
    </location>
</feature>
<accession>A0AAN6REP6</accession>
<protein>
    <recommendedName>
        <fullName evidence="1">Ubiquitin 3 binding protein But2 C-terminal domain-containing protein</fullName>
    </recommendedName>
</protein>
<keyword evidence="3" id="KW-1185">Reference proteome</keyword>
<organism evidence="2 3">
    <name type="scientific">Pseudopithomyces chartarum</name>
    <dbReference type="NCBI Taxonomy" id="1892770"/>
    <lineage>
        <taxon>Eukaryota</taxon>
        <taxon>Fungi</taxon>
        <taxon>Dikarya</taxon>
        <taxon>Ascomycota</taxon>
        <taxon>Pezizomycotina</taxon>
        <taxon>Dothideomycetes</taxon>
        <taxon>Pleosporomycetidae</taxon>
        <taxon>Pleosporales</taxon>
        <taxon>Massarineae</taxon>
        <taxon>Didymosphaeriaceae</taxon>
        <taxon>Pseudopithomyces</taxon>
    </lineage>
</organism>
<sequence length="194" mass="21759">MRAILLTSFGFTVLADKLWSRNFPHLIIPLRADAPFTPQGTAKSFEVSKEVWSAASWDVPLLTAATYCGLGFSINQDPKLGAPWELSGVEDDEAFLINISELPNDSLNKDKDTWDSHPWPQPNSAVGILAVYKSGFSNITWYTPIDCQRGQVAQFLLQPSEPYNQPDAKLTWFELDYHPPHGITYDLYGPDWVA</sequence>
<evidence type="ECO:0000259" key="1">
    <source>
        <dbReference type="Pfam" id="PF09792"/>
    </source>
</evidence>
<comment type="caution">
    <text evidence="2">The sequence shown here is derived from an EMBL/GenBank/DDBJ whole genome shotgun (WGS) entry which is preliminary data.</text>
</comment>
<evidence type="ECO:0000313" key="2">
    <source>
        <dbReference type="EMBL" id="KAK3202851.1"/>
    </source>
</evidence>
<dbReference type="EMBL" id="WVTA01000013">
    <property type="protein sequence ID" value="KAK3202851.1"/>
    <property type="molecule type" value="Genomic_DNA"/>
</dbReference>
<evidence type="ECO:0000313" key="3">
    <source>
        <dbReference type="Proteomes" id="UP001280581"/>
    </source>
</evidence>
<gene>
    <name evidence="2" type="ORF">GRF29_154g985611</name>
</gene>
<dbReference type="InterPro" id="IPR018620">
    <property type="entry name" value="Ubiquitin3-bd_protein_But2_C"/>
</dbReference>
<dbReference type="Proteomes" id="UP001280581">
    <property type="component" value="Unassembled WGS sequence"/>
</dbReference>
<dbReference type="Pfam" id="PF09792">
    <property type="entry name" value="But2"/>
    <property type="match status" value="1"/>
</dbReference>
<name>A0AAN6REP6_9PLEO</name>
<proteinExistence type="predicted"/>